<feature type="transmembrane region" description="Helical" evidence="5">
    <location>
        <begin position="338"/>
        <end position="361"/>
    </location>
</feature>
<evidence type="ECO:0000256" key="3">
    <source>
        <dbReference type="ARBA" id="ARBA00022989"/>
    </source>
</evidence>
<evidence type="ECO:0000259" key="9">
    <source>
        <dbReference type="Pfam" id="PF25145"/>
    </source>
</evidence>
<keyword evidence="6" id="KW-0732">Signal</keyword>
<evidence type="ECO:0000256" key="1">
    <source>
        <dbReference type="ARBA" id="ARBA00004141"/>
    </source>
</evidence>
<evidence type="ECO:0000313" key="11">
    <source>
        <dbReference type="Proteomes" id="UP000613030"/>
    </source>
</evidence>
<gene>
    <name evidence="10" type="ORF">JI741_16420</name>
</gene>
<evidence type="ECO:0000256" key="6">
    <source>
        <dbReference type="SAM" id="SignalP"/>
    </source>
</evidence>
<keyword evidence="4 5" id="KW-0472">Membrane</keyword>
<feature type="transmembrane region" description="Helical" evidence="5">
    <location>
        <begin position="254"/>
        <end position="274"/>
    </location>
</feature>
<feature type="transmembrane region" description="Helical" evidence="5">
    <location>
        <begin position="305"/>
        <end position="323"/>
    </location>
</feature>
<dbReference type="SUPFAM" id="SSF52096">
    <property type="entry name" value="ClpP/crotonase"/>
    <property type="match status" value="1"/>
</dbReference>
<dbReference type="Gene3D" id="2.40.50.140">
    <property type="entry name" value="Nucleic acid-binding proteins"/>
    <property type="match status" value="1"/>
</dbReference>
<keyword evidence="11" id="KW-1185">Reference proteome</keyword>
<evidence type="ECO:0000259" key="8">
    <source>
        <dbReference type="Pfam" id="PF24961"/>
    </source>
</evidence>
<dbReference type="EMBL" id="JAERRB010000005">
    <property type="protein sequence ID" value="MBL0742813.1"/>
    <property type="molecule type" value="Genomic_DNA"/>
</dbReference>
<keyword evidence="2 5" id="KW-0812">Transmembrane</keyword>
<sequence>MKKVTTLIFFVLPLISLHAQHTTPAKQTRVMVMDIKDEIDPRMMRSVSLGLEHAETTEADIIIIEMDTYGGVLTDAKDIVDKILNVKKPVWVFINSDAASAGALISIACDSIYMSPGASIGAATVVDGSGQKAPDKYQSYMRSIMRSTAEVNKRNPTIAEGMVDEQVELEGVKKVGQIITFSTSEAIQHGYCEGQVTSVEQILARNGIKNYTIDKFELSTADRIVAFFLNPFISGVLILIVLAGIYFEMQAPGATFPGIAAVIALVLYLVPYYLNGLAQNWEIIAFFVGISLIAAEIFVIPGFGVAGIAGLVLTIGSLVLIMINNKDFDFEFVRMNDIIIALAAATGGLLGGVVLFFVGGARLASTRFYKRVALTDTQDSSEGYNTNFNKQSMRGKSGVAHTVLRPSGKVTIDGQQYDAFTRGEYIERGTTVEVISETGSSLQVRQALELQTQTLSEPLT</sequence>
<evidence type="ECO:0000256" key="5">
    <source>
        <dbReference type="SAM" id="Phobius"/>
    </source>
</evidence>
<name>A0ABS1KUG2_9BACT</name>
<feature type="transmembrane region" description="Helical" evidence="5">
    <location>
        <begin position="280"/>
        <end position="298"/>
    </location>
</feature>
<dbReference type="Gene3D" id="3.90.226.10">
    <property type="entry name" value="2-enoyl-CoA Hydratase, Chain A, domain 1"/>
    <property type="match status" value="1"/>
</dbReference>
<dbReference type="InterPro" id="IPR029045">
    <property type="entry name" value="ClpP/crotonase-like_dom_sf"/>
</dbReference>
<dbReference type="PANTHER" id="PTHR33507">
    <property type="entry name" value="INNER MEMBRANE PROTEIN YBBJ"/>
    <property type="match status" value="1"/>
</dbReference>
<evidence type="ECO:0000313" key="10">
    <source>
        <dbReference type="EMBL" id="MBL0742813.1"/>
    </source>
</evidence>
<dbReference type="InterPro" id="IPR012340">
    <property type="entry name" value="NA-bd_OB-fold"/>
</dbReference>
<dbReference type="Proteomes" id="UP000613030">
    <property type="component" value="Unassembled WGS sequence"/>
</dbReference>
<evidence type="ECO:0000256" key="4">
    <source>
        <dbReference type="ARBA" id="ARBA00023136"/>
    </source>
</evidence>
<dbReference type="SUPFAM" id="SSF141322">
    <property type="entry name" value="NfeD domain-like"/>
    <property type="match status" value="1"/>
</dbReference>
<dbReference type="InterPro" id="IPR056738">
    <property type="entry name" value="NfeD1b_N"/>
</dbReference>
<comment type="caution">
    <text evidence="10">The sequence shown here is derived from an EMBL/GenBank/DDBJ whole genome shotgun (WGS) entry which is preliminary data.</text>
</comment>
<dbReference type="Pfam" id="PF01957">
    <property type="entry name" value="NfeD"/>
    <property type="match status" value="1"/>
</dbReference>
<protein>
    <submittedName>
        <fullName evidence="10">Nodulation protein NfeD</fullName>
    </submittedName>
</protein>
<dbReference type="InterPro" id="IPR056739">
    <property type="entry name" value="NfeD_membrane"/>
</dbReference>
<comment type="subcellular location">
    <subcellularLocation>
        <location evidence="1">Membrane</location>
        <topology evidence="1">Multi-pass membrane protein</topology>
    </subcellularLocation>
</comment>
<dbReference type="Pfam" id="PF25145">
    <property type="entry name" value="NfeD1b_N"/>
    <property type="match status" value="1"/>
</dbReference>
<dbReference type="PANTHER" id="PTHR33507:SF3">
    <property type="entry name" value="INNER MEMBRANE PROTEIN YBBJ"/>
    <property type="match status" value="1"/>
</dbReference>
<dbReference type="CDD" id="cd07021">
    <property type="entry name" value="Clp_protease_NfeD_like"/>
    <property type="match status" value="1"/>
</dbReference>
<dbReference type="InterPro" id="IPR052165">
    <property type="entry name" value="Membrane_assoc_protease"/>
</dbReference>
<evidence type="ECO:0000256" key="2">
    <source>
        <dbReference type="ARBA" id="ARBA00022692"/>
    </source>
</evidence>
<feature type="transmembrane region" description="Helical" evidence="5">
    <location>
        <begin position="224"/>
        <end position="247"/>
    </location>
</feature>
<organism evidence="10 11">
    <name type="scientific">Chryseolinea lacunae</name>
    <dbReference type="NCBI Taxonomy" id="2801331"/>
    <lineage>
        <taxon>Bacteria</taxon>
        <taxon>Pseudomonadati</taxon>
        <taxon>Bacteroidota</taxon>
        <taxon>Cytophagia</taxon>
        <taxon>Cytophagales</taxon>
        <taxon>Fulvivirgaceae</taxon>
        <taxon>Chryseolinea</taxon>
    </lineage>
</organism>
<feature type="domain" description="NfeD integral membrane" evidence="8">
    <location>
        <begin position="233"/>
        <end position="354"/>
    </location>
</feature>
<accession>A0ABS1KUG2</accession>
<dbReference type="Pfam" id="PF24961">
    <property type="entry name" value="NfeD_membrane"/>
    <property type="match status" value="1"/>
</dbReference>
<feature type="domain" description="NfeD1b N-terminal" evidence="9">
    <location>
        <begin position="30"/>
        <end position="214"/>
    </location>
</feature>
<dbReference type="RefSeq" id="WP_202012024.1">
    <property type="nucleotide sequence ID" value="NZ_JAERRB010000005.1"/>
</dbReference>
<feature type="domain" description="NfeD-like C-terminal" evidence="7">
    <location>
        <begin position="392"/>
        <end position="445"/>
    </location>
</feature>
<feature type="signal peptide" evidence="6">
    <location>
        <begin position="1"/>
        <end position="19"/>
    </location>
</feature>
<reference evidence="10 11" key="1">
    <citation type="submission" date="2021-01" db="EMBL/GenBank/DDBJ databases">
        <title>Chryseolinea sp. Jin1 Genome sequencing and assembly.</title>
        <authorList>
            <person name="Kim I."/>
        </authorList>
    </citation>
    <scope>NUCLEOTIDE SEQUENCE [LARGE SCALE GENOMIC DNA]</scope>
    <source>
        <strain evidence="10 11">Jin1</strain>
    </source>
</reference>
<proteinExistence type="predicted"/>
<evidence type="ECO:0000259" key="7">
    <source>
        <dbReference type="Pfam" id="PF01957"/>
    </source>
</evidence>
<feature type="chain" id="PRO_5046743792" evidence="6">
    <location>
        <begin position="20"/>
        <end position="460"/>
    </location>
</feature>
<dbReference type="InterPro" id="IPR002810">
    <property type="entry name" value="NfeD-like_C"/>
</dbReference>
<keyword evidence="3 5" id="KW-1133">Transmembrane helix</keyword>